<evidence type="ECO:0000256" key="9">
    <source>
        <dbReference type="ARBA" id="ARBA00022741"/>
    </source>
</evidence>
<keyword evidence="15" id="KW-0902">Two-component regulatory system</keyword>
<keyword evidence="12" id="KW-0067">ATP-binding</keyword>
<dbReference type="Gene3D" id="6.10.340.10">
    <property type="match status" value="1"/>
</dbReference>
<evidence type="ECO:0000259" key="23">
    <source>
        <dbReference type="PROSITE" id="PS50885"/>
    </source>
</evidence>
<comment type="caution">
    <text evidence="24">The sequence shown here is derived from an EMBL/GenBank/DDBJ whole genome shotgun (WGS) entry which is preliminary data.</text>
</comment>
<dbReference type="Gene3D" id="3.30.450.20">
    <property type="entry name" value="PAS domain"/>
    <property type="match status" value="1"/>
</dbReference>
<evidence type="ECO:0000256" key="13">
    <source>
        <dbReference type="ARBA" id="ARBA00022842"/>
    </source>
</evidence>
<dbReference type="GO" id="GO:0005886">
    <property type="term" value="C:plasma membrane"/>
    <property type="evidence" value="ECO:0007669"/>
    <property type="project" value="UniProtKB-SubCell"/>
</dbReference>
<evidence type="ECO:0000256" key="6">
    <source>
        <dbReference type="ARBA" id="ARBA00022475"/>
    </source>
</evidence>
<dbReference type="InterPro" id="IPR005467">
    <property type="entry name" value="His_kinase_dom"/>
</dbReference>
<evidence type="ECO:0000313" key="25">
    <source>
        <dbReference type="Proteomes" id="UP000702544"/>
    </source>
</evidence>
<evidence type="ECO:0000256" key="10">
    <source>
        <dbReference type="ARBA" id="ARBA00022777"/>
    </source>
</evidence>
<dbReference type="SMART" id="SM00304">
    <property type="entry name" value="HAMP"/>
    <property type="match status" value="1"/>
</dbReference>
<dbReference type="InterPro" id="IPR050980">
    <property type="entry name" value="2C_sensor_his_kinase"/>
</dbReference>
<evidence type="ECO:0000256" key="2">
    <source>
        <dbReference type="ARBA" id="ARBA00001936"/>
    </source>
</evidence>
<comment type="catalytic activity">
    <reaction evidence="1">
        <text>ATP + protein L-histidine = ADP + protein N-phospho-L-histidine.</text>
        <dbReference type="EC" id="2.7.13.3"/>
    </reaction>
</comment>
<dbReference type="CDD" id="cd06225">
    <property type="entry name" value="HAMP"/>
    <property type="match status" value="1"/>
</dbReference>
<dbReference type="GO" id="GO:0000155">
    <property type="term" value="F:phosphorelay sensor kinase activity"/>
    <property type="evidence" value="ECO:0007669"/>
    <property type="project" value="InterPro"/>
</dbReference>
<dbReference type="PANTHER" id="PTHR44936">
    <property type="entry name" value="SENSOR PROTEIN CREC"/>
    <property type="match status" value="1"/>
</dbReference>
<dbReference type="GO" id="GO:0005524">
    <property type="term" value="F:ATP binding"/>
    <property type="evidence" value="ECO:0007669"/>
    <property type="project" value="UniProtKB-KW"/>
</dbReference>
<evidence type="ECO:0000256" key="3">
    <source>
        <dbReference type="ARBA" id="ARBA00001946"/>
    </source>
</evidence>
<evidence type="ECO:0000256" key="15">
    <source>
        <dbReference type="ARBA" id="ARBA00023012"/>
    </source>
</evidence>
<dbReference type="InterPro" id="IPR033462">
    <property type="entry name" value="Cache_3-Cache_2"/>
</dbReference>
<comment type="cofactor">
    <cofactor evidence="3">
        <name>Mg(2+)</name>
        <dbReference type="ChEBI" id="CHEBI:18420"/>
    </cofactor>
</comment>
<feature type="domain" description="HAMP" evidence="23">
    <location>
        <begin position="301"/>
        <end position="353"/>
    </location>
</feature>
<proteinExistence type="predicted"/>
<keyword evidence="16" id="KW-0346">Stress response</keyword>
<comment type="cofactor">
    <cofactor evidence="2">
        <name>Mn(2+)</name>
        <dbReference type="ChEBI" id="CHEBI:29035"/>
    </cofactor>
</comment>
<dbReference type="GO" id="GO:0004721">
    <property type="term" value="F:phosphoprotein phosphatase activity"/>
    <property type="evidence" value="ECO:0007669"/>
    <property type="project" value="UniProtKB-KW"/>
</dbReference>
<keyword evidence="7" id="KW-0597">Phosphoprotein</keyword>
<dbReference type="InterPro" id="IPR036890">
    <property type="entry name" value="HATPase_C_sf"/>
</dbReference>
<dbReference type="EC" id="2.7.13.3" evidence="5"/>
<comment type="subcellular location">
    <subcellularLocation>
        <location evidence="4">Cell membrane</location>
        <topology evidence="4">Multi-pass membrane protein</topology>
    </subcellularLocation>
</comment>
<keyword evidence="6" id="KW-1003">Cell membrane</keyword>
<dbReference type="SUPFAM" id="SSF55874">
    <property type="entry name" value="ATPase domain of HSP90 chaperone/DNA topoisomerase II/histidine kinase"/>
    <property type="match status" value="1"/>
</dbReference>
<dbReference type="InterPro" id="IPR003661">
    <property type="entry name" value="HisK_dim/P_dom"/>
</dbReference>
<evidence type="ECO:0000256" key="8">
    <source>
        <dbReference type="ARBA" id="ARBA00022679"/>
    </source>
</evidence>
<dbReference type="Pfam" id="PF02518">
    <property type="entry name" value="HATPase_c"/>
    <property type="match status" value="1"/>
</dbReference>
<sequence length="589" mass="64033">MSLRAKFLTLFALCAVVPLVAVGIFDYVYSMRTLEALIASQVNEIAARAATQLRRSYALRESELLLLTENAETQRLYRALTDGDPSARDEALDGAGSYLRQAWNVLSPYYARIEFRDANGSAIYRLPMNASDRSAVLGGAPTPYRADVMSVVRPIYDQPSGREVGTLYAALDLDELLPYEQLAARFGETGYSTVVDRSRNTVLYHPSHAYRRQSLGRLLGPDGWNVDPSLIEEEHGTLVYREGDTTRVAAFASLAEPPWTIFAAGSTDEFAAPIARMRARNLIIVFVVAAAIAFAFTLMTRRETRSLLALAAAADQVGAGSFDPELPSDAGGEVGRLSEAFRLMIARLRETLKQIEASRQMAAVGAFASQISHEIRNPLTSLKLNLQSLARDAKSGRIPAESARPVEISLREIERLDQVVSGVLSLGRPRSTAREPITVGELVRDALEVVEPQLVEQGIEVETDYRGAGDAITGNVEELKAALLNLFLNAVEAMPGGGTLRVSTRRIPRANAVEIRVADEGPGIPSEVRDEIFRPFFSSKRTGTGLGLSLALRTVEEHGGTLTLAEPPRAGRGAEFVVMLPLDPGVNEP</sequence>
<dbReference type="InterPro" id="IPR036097">
    <property type="entry name" value="HisK_dim/P_sf"/>
</dbReference>
<reference evidence="24 25" key="1">
    <citation type="submission" date="2020-01" db="EMBL/GenBank/DDBJ databases">
        <title>Genomes assembled from Gulf of Kutch pelagic sediment metagenomes.</title>
        <authorList>
            <person name="Chandrashekar M."/>
            <person name="Mahajan M.S."/>
            <person name="Dave K.J."/>
            <person name="Vatsa P."/>
            <person name="Nathani N.M."/>
        </authorList>
    </citation>
    <scope>NUCLEOTIDE SEQUENCE [LARGE SCALE GENOMIC DNA]</scope>
    <source>
        <strain evidence="24">KS3-K002</strain>
    </source>
</reference>
<dbReference type="InterPro" id="IPR003594">
    <property type="entry name" value="HATPase_dom"/>
</dbReference>
<dbReference type="Gene3D" id="3.30.565.10">
    <property type="entry name" value="Histidine kinase-like ATPase, C-terminal domain"/>
    <property type="match status" value="1"/>
</dbReference>
<feature type="domain" description="Histidine kinase" evidence="22">
    <location>
        <begin position="370"/>
        <end position="584"/>
    </location>
</feature>
<evidence type="ECO:0000256" key="7">
    <source>
        <dbReference type="ARBA" id="ARBA00022553"/>
    </source>
</evidence>
<keyword evidence="9" id="KW-0547">Nucleotide-binding</keyword>
<dbReference type="Proteomes" id="UP000702544">
    <property type="component" value="Unassembled WGS sequence"/>
</dbReference>
<evidence type="ECO:0000256" key="4">
    <source>
        <dbReference type="ARBA" id="ARBA00004651"/>
    </source>
</evidence>
<dbReference type="Gene3D" id="1.10.287.130">
    <property type="match status" value="1"/>
</dbReference>
<dbReference type="Pfam" id="PF17201">
    <property type="entry name" value="Cache_3-Cache_2"/>
    <property type="match status" value="1"/>
</dbReference>
<evidence type="ECO:0000313" key="24">
    <source>
        <dbReference type="EMBL" id="NIR74305.1"/>
    </source>
</evidence>
<protein>
    <recommendedName>
        <fullName evidence="19">Signal transduction histidine-protein kinase/phosphatase MprB</fullName>
        <ecNumber evidence="5">2.7.13.3</ecNumber>
    </recommendedName>
    <alternativeName>
        <fullName evidence="20">Mycobacterial persistence regulator B</fullName>
    </alternativeName>
</protein>
<dbReference type="Pfam" id="PF00512">
    <property type="entry name" value="HisKA"/>
    <property type="match status" value="1"/>
</dbReference>
<dbReference type="Pfam" id="PF00672">
    <property type="entry name" value="HAMP"/>
    <property type="match status" value="1"/>
</dbReference>
<keyword evidence="11" id="KW-0378">Hydrolase</keyword>
<dbReference type="PROSITE" id="PS50109">
    <property type="entry name" value="HIS_KIN"/>
    <property type="match status" value="1"/>
</dbReference>
<keyword evidence="21" id="KW-0472">Membrane</keyword>
<accession>A0AAE4ZBA8</accession>
<evidence type="ECO:0000256" key="14">
    <source>
        <dbReference type="ARBA" id="ARBA00022912"/>
    </source>
</evidence>
<feature type="transmembrane region" description="Helical" evidence="21">
    <location>
        <begin position="282"/>
        <end position="300"/>
    </location>
</feature>
<organism evidence="24 25">
    <name type="scientific">Candidatus Kutchimonas denitrificans</name>
    <dbReference type="NCBI Taxonomy" id="3056748"/>
    <lineage>
        <taxon>Bacteria</taxon>
        <taxon>Pseudomonadati</taxon>
        <taxon>Gemmatimonadota</taxon>
        <taxon>Gemmatimonadia</taxon>
        <taxon>Candidatus Palauibacterales</taxon>
        <taxon>Candidatus Palauibacteraceae</taxon>
        <taxon>Candidatus Kutchimonas</taxon>
    </lineage>
</organism>
<evidence type="ECO:0000256" key="18">
    <source>
        <dbReference type="ARBA" id="ARBA00023211"/>
    </source>
</evidence>
<evidence type="ECO:0000256" key="5">
    <source>
        <dbReference type="ARBA" id="ARBA00012438"/>
    </source>
</evidence>
<dbReference type="SMART" id="SM00387">
    <property type="entry name" value="HATPase_c"/>
    <property type="match status" value="1"/>
</dbReference>
<evidence type="ECO:0000256" key="12">
    <source>
        <dbReference type="ARBA" id="ARBA00022840"/>
    </source>
</evidence>
<keyword evidence="21" id="KW-0812">Transmembrane</keyword>
<dbReference type="AlphaFoldDB" id="A0AAE4ZBA8"/>
<dbReference type="SUPFAM" id="SSF47384">
    <property type="entry name" value="Homodimeric domain of signal transducing histidine kinase"/>
    <property type="match status" value="1"/>
</dbReference>
<dbReference type="PROSITE" id="PS50885">
    <property type="entry name" value="HAMP"/>
    <property type="match status" value="1"/>
</dbReference>
<name>A0AAE4ZBA8_9BACT</name>
<evidence type="ECO:0000256" key="16">
    <source>
        <dbReference type="ARBA" id="ARBA00023016"/>
    </source>
</evidence>
<dbReference type="EMBL" id="JAACAK010000032">
    <property type="protein sequence ID" value="NIR74305.1"/>
    <property type="molecule type" value="Genomic_DNA"/>
</dbReference>
<evidence type="ECO:0000259" key="22">
    <source>
        <dbReference type="PROSITE" id="PS50109"/>
    </source>
</evidence>
<evidence type="ECO:0000256" key="17">
    <source>
        <dbReference type="ARBA" id="ARBA00023026"/>
    </source>
</evidence>
<evidence type="ECO:0000256" key="11">
    <source>
        <dbReference type="ARBA" id="ARBA00022801"/>
    </source>
</evidence>
<dbReference type="CDD" id="cd00082">
    <property type="entry name" value="HisKA"/>
    <property type="match status" value="1"/>
</dbReference>
<keyword evidence="14" id="KW-0904">Protein phosphatase</keyword>
<evidence type="ECO:0000256" key="21">
    <source>
        <dbReference type="SAM" id="Phobius"/>
    </source>
</evidence>
<dbReference type="InterPro" id="IPR003660">
    <property type="entry name" value="HAMP_dom"/>
</dbReference>
<evidence type="ECO:0000256" key="19">
    <source>
        <dbReference type="ARBA" id="ARBA00040454"/>
    </source>
</evidence>
<dbReference type="PRINTS" id="PR00344">
    <property type="entry name" value="BCTRLSENSOR"/>
</dbReference>
<keyword evidence="21" id="KW-1133">Transmembrane helix</keyword>
<evidence type="ECO:0000256" key="1">
    <source>
        <dbReference type="ARBA" id="ARBA00000085"/>
    </source>
</evidence>
<keyword evidence="17" id="KW-0843">Virulence</keyword>
<dbReference type="SMART" id="SM00388">
    <property type="entry name" value="HisKA"/>
    <property type="match status" value="1"/>
</dbReference>
<evidence type="ECO:0000256" key="20">
    <source>
        <dbReference type="ARBA" id="ARBA00041776"/>
    </source>
</evidence>
<gene>
    <name evidence="24" type="ORF">GWO12_04210</name>
</gene>
<keyword evidence="18" id="KW-0464">Manganese</keyword>
<dbReference type="PANTHER" id="PTHR44936:SF9">
    <property type="entry name" value="SENSOR PROTEIN CREC"/>
    <property type="match status" value="1"/>
</dbReference>
<keyword evidence="10" id="KW-0418">Kinase</keyword>
<keyword evidence="13" id="KW-0460">Magnesium</keyword>
<dbReference type="InterPro" id="IPR004358">
    <property type="entry name" value="Sig_transdc_His_kin-like_C"/>
</dbReference>
<dbReference type="SUPFAM" id="SSF158472">
    <property type="entry name" value="HAMP domain-like"/>
    <property type="match status" value="1"/>
</dbReference>
<keyword evidence="8" id="KW-0808">Transferase</keyword>